<evidence type="ECO:0000313" key="3">
    <source>
        <dbReference type="Proteomes" id="UP000024635"/>
    </source>
</evidence>
<dbReference type="OrthoDB" id="5904679at2759"/>
<sequence>MEKATVKNNASISPGGSNKLNVLEKFEKLKKVSPASFPCYLRFQHANRNKANNREPRNSYDLEEHERIARVLWEKLEQNWDGRVRKHKSKKRARKVKRSRAREANHPRDPVICLENLTDTLRTAVQITENYKTEEPDPMRGHKSSTEKCLSSKGAVRAACRKVHRKKHSKFGVKKSWLPKELQDHTYAAPPPKHSQKSYKGSGRMTEKKKKIKDPHLKKELAKRRLFIGGFAPCHFLTHGLSGPVEKQDPKSLEDLLKQIFRVEKKSS</sequence>
<name>A0A016SHI8_9BILA</name>
<dbReference type="Proteomes" id="UP000024635">
    <property type="component" value="Unassembled WGS sequence"/>
</dbReference>
<protein>
    <submittedName>
        <fullName evidence="2">Uncharacterized protein</fullName>
    </submittedName>
</protein>
<keyword evidence="3" id="KW-1185">Reference proteome</keyword>
<accession>A0A016SHI8</accession>
<comment type="caution">
    <text evidence="2">The sequence shown here is derived from an EMBL/GenBank/DDBJ whole genome shotgun (WGS) entry which is preliminary data.</text>
</comment>
<proteinExistence type="predicted"/>
<feature type="region of interest" description="Disordered" evidence="1">
    <location>
        <begin position="185"/>
        <end position="215"/>
    </location>
</feature>
<organism evidence="2 3">
    <name type="scientific">Ancylostoma ceylanicum</name>
    <dbReference type="NCBI Taxonomy" id="53326"/>
    <lineage>
        <taxon>Eukaryota</taxon>
        <taxon>Metazoa</taxon>
        <taxon>Ecdysozoa</taxon>
        <taxon>Nematoda</taxon>
        <taxon>Chromadorea</taxon>
        <taxon>Rhabditida</taxon>
        <taxon>Rhabditina</taxon>
        <taxon>Rhabditomorpha</taxon>
        <taxon>Strongyloidea</taxon>
        <taxon>Ancylostomatidae</taxon>
        <taxon>Ancylostomatinae</taxon>
        <taxon>Ancylostoma</taxon>
    </lineage>
</organism>
<reference evidence="3" key="1">
    <citation type="journal article" date="2015" name="Nat. Genet.">
        <title>The genome and transcriptome of the zoonotic hookworm Ancylostoma ceylanicum identify infection-specific gene families.</title>
        <authorList>
            <person name="Schwarz E.M."/>
            <person name="Hu Y."/>
            <person name="Antoshechkin I."/>
            <person name="Miller M.M."/>
            <person name="Sternberg P.W."/>
            <person name="Aroian R.V."/>
        </authorList>
    </citation>
    <scope>NUCLEOTIDE SEQUENCE</scope>
    <source>
        <strain evidence="3">HY135</strain>
    </source>
</reference>
<feature type="compositionally biased region" description="Basic residues" evidence="1">
    <location>
        <begin position="84"/>
        <end position="100"/>
    </location>
</feature>
<evidence type="ECO:0000313" key="2">
    <source>
        <dbReference type="EMBL" id="EYB90035.1"/>
    </source>
</evidence>
<dbReference type="AlphaFoldDB" id="A0A016SHI8"/>
<gene>
    <name evidence="2" type="primary">Acey_s0224.g2721</name>
    <name evidence="2" type="ORF">Y032_0224g2721</name>
</gene>
<feature type="region of interest" description="Disordered" evidence="1">
    <location>
        <begin position="83"/>
        <end position="106"/>
    </location>
</feature>
<dbReference type="EMBL" id="JARK01001560">
    <property type="protein sequence ID" value="EYB90035.1"/>
    <property type="molecule type" value="Genomic_DNA"/>
</dbReference>
<evidence type="ECO:0000256" key="1">
    <source>
        <dbReference type="SAM" id="MobiDB-lite"/>
    </source>
</evidence>